<comment type="similarity">
    <text evidence="1">Belongs to the FrmR/RcnR family.</text>
</comment>
<protein>
    <submittedName>
        <fullName evidence="3">DNA-binding FrmR family transcriptional regulator</fullName>
    </submittedName>
</protein>
<accession>A0A4R7NTW2</accession>
<comment type="caution">
    <text evidence="3">The sequence shown here is derived from an EMBL/GenBank/DDBJ whole genome shotgun (WGS) entry which is preliminary data.</text>
</comment>
<dbReference type="Pfam" id="PF02583">
    <property type="entry name" value="Trns_repr_metal"/>
    <property type="match status" value="1"/>
</dbReference>
<evidence type="ECO:0000256" key="1">
    <source>
        <dbReference type="ARBA" id="ARBA00005260"/>
    </source>
</evidence>
<dbReference type="CDD" id="cd10148">
    <property type="entry name" value="CsoR-like_DUF156"/>
    <property type="match status" value="1"/>
</dbReference>
<feature type="region of interest" description="Disordered" evidence="2">
    <location>
        <begin position="1"/>
        <end position="32"/>
    </location>
</feature>
<proteinExistence type="inferred from homology"/>
<dbReference type="AlphaFoldDB" id="A0A4R7NTW2"/>
<dbReference type="Proteomes" id="UP000295341">
    <property type="component" value="Unassembled WGS sequence"/>
</dbReference>
<dbReference type="PANTHER" id="PTHR33677:SF5">
    <property type="entry name" value="TRANSCRIPTIONAL REPRESSOR FRMR"/>
    <property type="match status" value="1"/>
</dbReference>
<dbReference type="Gene3D" id="1.20.58.1000">
    <property type="entry name" value="Metal-sensitive repressor, helix protomer"/>
    <property type="match status" value="1"/>
</dbReference>
<dbReference type="GO" id="GO:0046872">
    <property type="term" value="F:metal ion binding"/>
    <property type="evidence" value="ECO:0007669"/>
    <property type="project" value="InterPro"/>
</dbReference>
<name>A0A4R7NTW2_9GAMM</name>
<evidence type="ECO:0000256" key="2">
    <source>
        <dbReference type="SAM" id="MobiDB-lite"/>
    </source>
</evidence>
<dbReference type="OrthoDB" id="9806052at2"/>
<sequence length="114" mass="12649">MGYVEKKKTTAPRATAKRASKPSGAINGQGLHQQEVMHRLRRVEGQIRGVLTMMEQDLPCDAIAQQLSAARKALDRAFYEMMACSLEMEIGEAASSKDIRVRIAEKARLLAKYA</sequence>
<dbReference type="PANTHER" id="PTHR33677">
    <property type="entry name" value="TRANSCRIPTIONAL REPRESSOR FRMR-RELATED"/>
    <property type="match status" value="1"/>
</dbReference>
<dbReference type="InterPro" id="IPR038390">
    <property type="entry name" value="Metal_Tscrpt_repr_sf"/>
</dbReference>
<dbReference type="EMBL" id="SOBT01000012">
    <property type="protein sequence ID" value="TDU24182.1"/>
    <property type="molecule type" value="Genomic_DNA"/>
</dbReference>
<dbReference type="GO" id="GO:0045892">
    <property type="term" value="P:negative regulation of DNA-templated transcription"/>
    <property type="evidence" value="ECO:0007669"/>
    <property type="project" value="UniProtKB-ARBA"/>
</dbReference>
<reference evidence="3 4" key="1">
    <citation type="submission" date="2019-03" db="EMBL/GenBank/DDBJ databases">
        <title>Genomic Encyclopedia of Type Strains, Phase IV (KMG-IV): sequencing the most valuable type-strain genomes for metagenomic binning, comparative biology and taxonomic classification.</title>
        <authorList>
            <person name="Goeker M."/>
        </authorList>
    </citation>
    <scope>NUCLEOTIDE SEQUENCE [LARGE SCALE GENOMIC DNA]</scope>
    <source>
        <strain evidence="3 4">DSM 26377</strain>
    </source>
</reference>
<keyword evidence="4" id="KW-1185">Reference proteome</keyword>
<keyword evidence="3" id="KW-0238">DNA-binding</keyword>
<evidence type="ECO:0000313" key="4">
    <source>
        <dbReference type="Proteomes" id="UP000295341"/>
    </source>
</evidence>
<evidence type="ECO:0000313" key="3">
    <source>
        <dbReference type="EMBL" id="TDU24182.1"/>
    </source>
</evidence>
<organism evidence="3 4">
    <name type="scientific">Panacagrimonas perspica</name>
    <dbReference type="NCBI Taxonomy" id="381431"/>
    <lineage>
        <taxon>Bacteria</taxon>
        <taxon>Pseudomonadati</taxon>
        <taxon>Pseudomonadota</taxon>
        <taxon>Gammaproteobacteria</taxon>
        <taxon>Nevskiales</taxon>
        <taxon>Nevskiaceae</taxon>
        <taxon>Panacagrimonas</taxon>
    </lineage>
</organism>
<gene>
    <name evidence="3" type="ORF">DFR24_4446</name>
</gene>
<dbReference type="RefSeq" id="WP_133883603.1">
    <property type="nucleotide sequence ID" value="NZ_MWIN01000003.1"/>
</dbReference>
<dbReference type="GO" id="GO:0003677">
    <property type="term" value="F:DNA binding"/>
    <property type="evidence" value="ECO:0007669"/>
    <property type="project" value="UniProtKB-KW"/>
</dbReference>
<dbReference type="InterPro" id="IPR003735">
    <property type="entry name" value="Metal_Tscrpt_repr"/>
</dbReference>